<evidence type="ECO:0000313" key="2">
    <source>
        <dbReference type="EMBL" id="KAG8099407.1"/>
    </source>
</evidence>
<keyword evidence="1" id="KW-0812">Transmembrane</keyword>
<reference evidence="2" key="2">
    <citation type="submission" date="2021-02" db="EMBL/GenBank/DDBJ databases">
        <authorList>
            <person name="Kimball J.A."/>
            <person name="Haas M.W."/>
            <person name="Macchietto M."/>
            <person name="Kono T."/>
            <person name="Duquette J."/>
            <person name="Shao M."/>
        </authorList>
    </citation>
    <scope>NUCLEOTIDE SEQUENCE</scope>
    <source>
        <tissue evidence="2">Fresh leaf tissue</tissue>
    </source>
</reference>
<keyword evidence="3" id="KW-1185">Reference proteome</keyword>
<sequence>MACFFDVLRKLLDRVKSSLAVVADLGKRALESLLRFVKRLAVAAASALAKIADHVDAAWRRFVEFLFSVVSSMAEDDYKVARKALLIGVVAVVAYSLWPAVAATGATMIAPGAPGFVISRAAFAANLKFYFFLLRTAGPKVAAATFVASPKLILHTLLTAGGNVAAAAFV</sequence>
<name>A0A8J5X0U7_ZIZPA</name>
<comment type="caution">
    <text evidence="2">The sequence shown here is derived from an EMBL/GenBank/DDBJ whole genome shotgun (WGS) entry which is preliminary data.</text>
</comment>
<evidence type="ECO:0000256" key="1">
    <source>
        <dbReference type="SAM" id="Phobius"/>
    </source>
</evidence>
<keyword evidence="1" id="KW-0472">Membrane</keyword>
<evidence type="ECO:0000313" key="3">
    <source>
        <dbReference type="Proteomes" id="UP000729402"/>
    </source>
</evidence>
<reference evidence="2" key="1">
    <citation type="journal article" date="2021" name="bioRxiv">
        <title>Whole Genome Assembly and Annotation of Northern Wild Rice, Zizania palustris L., Supports a Whole Genome Duplication in the Zizania Genus.</title>
        <authorList>
            <person name="Haas M."/>
            <person name="Kono T."/>
            <person name="Macchietto M."/>
            <person name="Millas R."/>
            <person name="McGilp L."/>
            <person name="Shao M."/>
            <person name="Duquette J."/>
            <person name="Hirsch C.N."/>
            <person name="Kimball J."/>
        </authorList>
    </citation>
    <scope>NUCLEOTIDE SEQUENCE</scope>
    <source>
        <tissue evidence="2">Fresh leaf tissue</tissue>
    </source>
</reference>
<protein>
    <submittedName>
        <fullName evidence="2">Uncharacterized protein</fullName>
    </submittedName>
</protein>
<organism evidence="2 3">
    <name type="scientific">Zizania palustris</name>
    <name type="common">Northern wild rice</name>
    <dbReference type="NCBI Taxonomy" id="103762"/>
    <lineage>
        <taxon>Eukaryota</taxon>
        <taxon>Viridiplantae</taxon>
        <taxon>Streptophyta</taxon>
        <taxon>Embryophyta</taxon>
        <taxon>Tracheophyta</taxon>
        <taxon>Spermatophyta</taxon>
        <taxon>Magnoliopsida</taxon>
        <taxon>Liliopsida</taxon>
        <taxon>Poales</taxon>
        <taxon>Poaceae</taxon>
        <taxon>BOP clade</taxon>
        <taxon>Oryzoideae</taxon>
        <taxon>Oryzeae</taxon>
        <taxon>Zizaniinae</taxon>
        <taxon>Zizania</taxon>
    </lineage>
</organism>
<dbReference type="Proteomes" id="UP000729402">
    <property type="component" value="Unassembled WGS sequence"/>
</dbReference>
<feature type="transmembrane region" description="Helical" evidence="1">
    <location>
        <begin position="84"/>
        <end position="110"/>
    </location>
</feature>
<feature type="transmembrane region" description="Helical" evidence="1">
    <location>
        <begin position="116"/>
        <end position="134"/>
    </location>
</feature>
<accession>A0A8J5X0U7</accession>
<proteinExistence type="predicted"/>
<dbReference type="EMBL" id="JAAALK010000079">
    <property type="protein sequence ID" value="KAG8099407.1"/>
    <property type="molecule type" value="Genomic_DNA"/>
</dbReference>
<dbReference type="AlphaFoldDB" id="A0A8J5X0U7"/>
<keyword evidence="1" id="KW-1133">Transmembrane helix</keyword>
<gene>
    <name evidence="2" type="ORF">GUJ93_ZPchr0013g35106</name>
</gene>